<dbReference type="InterPro" id="IPR013830">
    <property type="entry name" value="SGNH_hydro"/>
</dbReference>
<dbReference type="HOGENOM" id="CLU_065859_2_0_11"/>
<comment type="caution">
    <text evidence="4">The sequence shown here is derived from an EMBL/GenBank/DDBJ whole genome shotgun (WGS) entry which is preliminary data.</text>
</comment>
<evidence type="ECO:0000256" key="1">
    <source>
        <dbReference type="ARBA" id="ARBA00008668"/>
    </source>
</evidence>
<dbReference type="PATRIC" id="fig|396014.3.peg.2863"/>
<dbReference type="eggNOG" id="COG2755">
    <property type="taxonomic scope" value="Bacteria"/>
</dbReference>
<dbReference type="PANTHER" id="PTHR43695:SF1">
    <property type="entry name" value="RHAMNOGALACTURONAN ACETYLESTERASE"/>
    <property type="match status" value="1"/>
</dbReference>
<evidence type="ECO:0000259" key="3">
    <source>
        <dbReference type="Pfam" id="PF13472"/>
    </source>
</evidence>
<dbReference type="InterPro" id="IPR036514">
    <property type="entry name" value="SGNH_hydro_sf"/>
</dbReference>
<sequence length="240" mass="25632">MSGPERPARRRRVLLAGDSTVAPYVAPEFPLCGWGAHLGAALNALLPAGEGPVHVVDLARNGATTRSHREEGLWDALLGGTTARDTVILQFGHNDQKHADLDAAGGYTARLAQMVHEVRERGAQPVLCTPVARRHYAEGRLLETHGDYPRAVHELGRTLDVPVLDLHAETRALILDLGEEGSQRLFGRMAPGESPLRPDGLVDDTHFSIDGAIAVADRVAPLLAPLLAPDLAPVPAAQRA</sequence>
<dbReference type="InterPro" id="IPR037459">
    <property type="entry name" value="RhgT-like"/>
</dbReference>
<dbReference type="GO" id="GO:0016787">
    <property type="term" value="F:hydrolase activity"/>
    <property type="evidence" value="ECO:0007669"/>
    <property type="project" value="UniProtKB-KW"/>
</dbReference>
<dbReference type="CDD" id="cd01821">
    <property type="entry name" value="Rhamnogalacturan_acetylesterase_like"/>
    <property type="match status" value="1"/>
</dbReference>
<gene>
    <name evidence="4" type="ORF">BF93_04150</name>
</gene>
<dbReference type="RefSeq" id="WP_038373526.1">
    <property type="nucleotide sequence ID" value="NZ_KK069999.1"/>
</dbReference>
<proteinExistence type="inferred from homology"/>
<reference evidence="4 5" key="1">
    <citation type="submission" date="2014-02" db="EMBL/GenBank/DDBJ databases">
        <title>Genome sequence of Brachybacterium phenoliresistens strain W13A50.</title>
        <authorList>
            <person name="Wang X."/>
        </authorList>
    </citation>
    <scope>NUCLEOTIDE SEQUENCE [LARGE SCALE GENOMIC DNA]</scope>
    <source>
        <strain evidence="4 5">W13A50</strain>
    </source>
</reference>
<dbReference type="STRING" id="396014.BF93_04150"/>
<evidence type="ECO:0000256" key="2">
    <source>
        <dbReference type="ARBA" id="ARBA00022801"/>
    </source>
</evidence>
<dbReference type="OrthoDB" id="9802318at2"/>
<dbReference type="EMBL" id="JDYK01000016">
    <property type="protein sequence ID" value="EWS80378.1"/>
    <property type="molecule type" value="Genomic_DNA"/>
</dbReference>
<name>Z9JQR3_9MICO</name>
<protein>
    <submittedName>
        <fullName evidence="4">GDSL family lipase</fullName>
    </submittedName>
</protein>
<evidence type="ECO:0000313" key="5">
    <source>
        <dbReference type="Proteomes" id="UP000023067"/>
    </source>
</evidence>
<accession>Z9JQR3</accession>
<evidence type="ECO:0000313" key="4">
    <source>
        <dbReference type="EMBL" id="EWS80378.1"/>
    </source>
</evidence>
<comment type="similarity">
    <text evidence="1">Belongs to the 'GDSL' lipolytic enzyme family.</text>
</comment>
<dbReference type="SUPFAM" id="SSF52266">
    <property type="entry name" value="SGNH hydrolase"/>
    <property type="match status" value="1"/>
</dbReference>
<keyword evidence="2" id="KW-0378">Hydrolase</keyword>
<dbReference type="AlphaFoldDB" id="Z9JQR3"/>
<dbReference type="PANTHER" id="PTHR43695">
    <property type="entry name" value="PUTATIVE (AFU_ORTHOLOGUE AFUA_2G17250)-RELATED"/>
    <property type="match status" value="1"/>
</dbReference>
<dbReference type="Gene3D" id="3.40.50.1110">
    <property type="entry name" value="SGNH hydrolase"/>
    <property type="match status" value="1"/>
</dbReference>
<keyword evidence="5" id="KW-1185">Reference proteome</keyword>
<feature type="domain" description="SGNH hydrolase-type esterase" evidence="3">
    <location>
        <begin position="17"/>
        <end position="210"/>
    </location>
</feature>
<dbReference type="Pfam" id="PF13472">
    <property type="entry name" value="Lipase_GDSL_2"/>
    <property type="match status" value="1"/>
</dbReference>
<dbReference type="Proteomes" id="UP000023067">
    <property type="component" value="Unassembled WGS sequence"/>
</dbReference>
<organism evidence="4 5">
    <name type="scientific">Brachybacterium phenoliresistens</name>
    <dbReference type="NCBI Taxonomy" id="396014"/>
    <lineage>
        <taxon>Bacteria</taxon>
        <taxon>Bacillati</taxon>
        <taxon>Actinomycetota</taxon>
        <taxon>Actinomycetes</taxon>
        <taxon>Micrococcales</taxon>
        <taxon>Dermabacteraceae</taxon>
        <taxon>Brachybacterium</taxon>
    </lineage>
</organism>